<protein>
    <submittedName>
        <fullName evidence="1">Uncharacterized protein</fullName>
    </submittedName>
</protein>
<name>A0ABY7DAG8_MYAAR</name>
<sequence length="76" mass="8463">MPSEYRKDFSTSLISIDGTEINTQSPYALGLQSQIWRRLIADKGFTIHREISDLGLKLNSPPVAITNSQMPALDTL</sequence>
<gene>
    <name evidence="1" type="ORF">MAR_006734</name>
</gene>
<organism evidence="1 2">
    <name type="scientific">Mya arenaria</name>
    <name type="common">Soft-shell clam</name>
    <dbReference type="NCBI Taxonomy" id="6604"/>
    <lineage>
        <taxon>Eukaryota</taxon>
        <taxon>Metazoa</taxon>
        <taxon>Spiralia</taxon>
        <taxon>Lophotrochozoa</taxon>
        <taxon>Mollusca</taxon>
        <taxon>Bivalvia</taxon>
        <taxon>Autobranchia</taxon>
        <taxon>Heteroconchia</taxon>
        <taxon>Euheterodonta</taxon>
        <taxon>Imparidentia</taxon>
        <taxon>Neoheterodontei</taxon>
        <taxon>Myida</taxon>
        <taxon>Myoidea</taxon>
        <taxon>Myidae</taxon>
        <taxon>Mya</taxon>
    </lineage>
</organism>
<reference evidence="1" key="1">
    <citation type="submission" date="2022-11" db="EMBL/GenBank/DDBJ databases">
        <title>Centuries of genome instability and evolution in soft-shell clam transmissible cancer (bioRxiv).</title>
        <authorList>
            <person name="Hart S.F.M."/>
            <person name="Yonemitsu M.A."/>
            <person name="Giersch R.M."/>
            <person name="Beal B.F."/>
            <person name="Arriagada G."/>
            <person name="Davis B.W."/>
            <person name="Ostrander E.A."/>
            <person name="Goff S.P."/>
            <person name="Metzger M.J."/>
        </authorList>
    </citation>
    <scope>NUCLEOTIDE SEQUENCE</scope>
    <source>
        <strain evidence="1">MELC-2E11</strain>
        <tissue evidence="1">Siphon/mantle</tissue>
    </source>
</reference>
<evidence type="ECO:0000313" key="1">
    <source>
        <dbReference type="EMBL" id="WAQ94263.1"/>
    </source>
</evidence>
<accession>A0ABY7DAG8</accession>
<keyword evidence="2" id="KW-1185">Reference proteome</keyword>
<dbReference type="EMBL" id="CP111012">
    <property type="protein sequence ID" value="WAQ94263.1"/>
    <property type="molecule type" value="Genomic_DNA"/>
</dbReference>
<proteinExistence type="predicted"/>
<dbReference type="Proteomes" id="UP001164746">
    <property type="component" value="Chromosome 1"/>
</dbReference>
<evidence type="ECO:0000313" key="2">
    <source>
        <dbReference type="Proteomes" id="UP001164746"/>
    </source>
</evidence>